<protein>
    <submittedName>
        <fullName evidence="2">Uncharacterized protein</fullName>
    </submittedName>
</protein>
<accession>A0A6A4WA35</accession>
<dbReference type="Proteomes" id="UP000440578">
    <property type="component" value="Unassembled WGS sequence"/>
</dbReference>
<dbReference type="AlphaFoldDB" id="A0A6A4WA35"/>
<comment type="caution">
    <text evidence="2">The sequence shown here is derived from an EMBL/GenBank/DDBJ whole genome shotgun (WGS) entry which is preliminary data.</text>
</comment>
<dbReference type="PANTHER" id="PTHR38338:SF1">
    <property type="entry name" value="AGAP013079-PA"/>
    <property type="match status" value="1"/>
</dbReference>
<feature type="compositionally biased region" description="Low complexity" evidence="1">
    <location>
        <begin position="32"/>
        <end position="56"/>
    </location>
</feature>
<dbReference type="EMBL" id="VIIS01000949">
    <property type="protein sequence ID" value="KAF0303395.1"/>
    <property type="molecule type" value="Genomic_DNA"/>
</dbReference>
<evidence type="ECO:0000256" key="1">
    <source>
        <dbReference type="SAM" id="MobiDB-lite"/>
    </source>
</evidence>
<gene>
    <name evidence="2" type="ORF">FJT64_024631</name>
</gene>
<reference evidence="2 3" key="1">
    <citation type="submission" date="2019-07" db="EMBL/GenBank/DDBJ databases">
        <title>Draft genome assembly of a fouling barnacle, Amphibalanus amphitrite (Darwin, 1854): The first reference genome for Thecostraca.</title>
        <authorList>
            <person name="Kim W."/>
        </authorList>
    </citation>
    <scope>NUCLEOTIDE SEQUENCE [LARGE SCALE GENOMIC DNA]</scope>
    <source>
        <strain evidence="2">SNU_AA5</strain>
        <tissue evidence="2">Soma without cirri and trophi</tissue>
    </source>
</reference>
<feature type="region of interest" description="Disordered" evidence="1">
    <location>
        <begin position="15"/>
        <end position="143"/>
    </location>
</feature>
<proteinExistence type="predicted"/>
<feature type="compositionally biased region" description="Low complexity" evidence="1">
    <location>
        <begin position="69"/>
        <end position="82"/>
    </location>
</feature>
<name>A0A6A4WA35_AMPAM</name>
<feature type="compositionally biased region" description="Basic residues" evidence="1">
    <location>
        <begin position="20"/>
        <end position="31"/>
    </location>
</feature>
<feature type="compositionally biased region" description="Low complexity" evidence="1">
    <location>
        <begin position="101"/>
        <end position="119"/>
    </location>
</feature>
<sequence length="143" mass="15485">MAFMVPVVKKEWDIYGSSAKSRREHGARSARSRTTSESSQAFSRGPSFGSRPPGSSLSCSPAVDGWPARYQSRSSSRGSNLSQTACSPPNRLVPPARRRSSQQAAAGSPSQSAPGSFSGFHHKVMDRMMRALHMGEREDSRKA</sequence>
<evidence type="ECO:0000313" key="2">
    <source>
        <dbReference type="EMBL" id="KAF0303395.1"/>
    </source>
</evidence>
<feature type="compositionally biased region" description="Basic and acidic residues" evidence="1">
    <location>
        <begin position="123"/>
        <end position="143"/>
    </location>
</feature>
<organism evidence="2 3">
    <name type="scientific">Amphibalanus amphitrite</name>
    <name type="common">Striped barnacle</name>
    <name type="synonym">Balanus amphitrite</name>
    <dbReference type="NCBI Taxonomy" id="1232801"/>
    <lineage>
        <taxon>Eukaryota</taxon>
        <taxon>Metazoa</taxon>
        <taxon>Ecdysozoa</taxon>
        <taxon>Arthropoda</taxon>
        <taxon>Crustacea</taxon>
        <taxon>Multicrustacea</taxon>
        <taxon>Cirripedia</taxon>
        <taxon>Thoracica</taxon>
        <taxon>Thoracicalcarea</taxon>
        <taxon>Balanomorpha</taxon>
        <taxon>Balanoidea</taxon>
        <taxon>Balanidae</taxon>
        <taxon>Amphibalaninae</taxon>
        <taxon>Amphibalanus</taxon>
    </lineage>
</organism>
<keyword evidence="3" id="KW-1185">Reference proteome</keyword>
<evidence type="ECO:0000313" key="3">
    <source>
        <dbReference type="Proteomes" id="UP000440578"/>
    </source>
</evidence>
<dbReference type="PANTHER" id="PTHR38338">
    <property type="entry name" value="AGAP013079-PA"/>
    <property type="match status" value="1"/>
</dbReference>